<dbReference type="GO" id="GO:0008270">
    <property type="term" value="F:zinc ion binding"/>
    <property type="evidence" value="ECO:0007669"/>
    <property type="project" value="TreeGrafter"/>
</dbReference>
<comment type="catalytic activity">
    <reaction evidence="1">
        <text>N-terminal L-glutaminyl-[peptide] = N-terminal 5-oxo-L-prolyl-[peptide] + NH4(+)</text>
        <dbReference type="Rhea" id="RHEA:23652"/>
        <dbReference type="Rhea" id="RHEA-COMP:11736"/>
        <dbReference type="Rhea" id="RHEA-COMP:11846"/>
        <dbReference type="ChEBI" id="CHEBI:28938"/>
        <dbReference type="ChEBI" id="CHEBI:64722"/>
        <dbReference type="ChEBI" id="CHEBI:87215"/>
        <dbReference type="EC" id="2.3.2.5"/>
    </reaction>
</comment>
<evidence type="ECO:0000256" key="1">
    <source>
        <dbReference type="ARBA" id="ARBA00000001"/>
    </source>
</evidence>
<evidence type="ECO:0000256" key="8">
    <source>
        <dbReference type="ARBA" id="ARBA00022723"/>
    </source>
</evidence>
<keyword evidence="7" id="KW-0808">Transferase</keyword>
<feature type="domain" description="Peptidase M28" evidence="14">
    <location>
        <begin position="106"/>
        <end position="329"/>
    </location>
</feature>
<keyword evidence="6" id="KW-0964">Secreted</keyword>
<keyword evidence="16" id="KW-1185">Reference proteome</keyword>
<proteinExistence type="inferred from homology"/>
<dbReference type="CDD" id="cd03880">
    <property type="entry name" value="M28_QC_like"/>
    <property type="match status" value="1"/>
</dbReference>
<sequence length="353" mass="40867">MLSNLIKITFLTLIIMETNCSELRSLQLKHQSAHLDAGTIYYLAGLSDTSYTNEVLDHILIPRVVGTANHKKVRDYIVSELKSLHWTVDTDPFEDKTPMGTKTFINIIATLNPKAERFLVLACHYDSKYYPDFDFMGATDSAVPCAMILNLAKILHTELKSLKSNDILSLKLLFLDGEEAFEKWGPTDSIYGAKHLSTLWERNRRTSKLTNEVVSDLERIDLFVLLDLIGHKGTRFLSCFEDTQHWFLQMAKIEDKLAELDLLKNNRGRYFEKRKYVGYIEDDHIPFLQKHVPIMHLISIPFPTEWHTENDNRDIIDMKIVEDINKILRIFVVQYLNVKLEGSLNQKIPPKEL</sequence>
<keyword evidence="10" id="KW-1015">Disulfide bond</keyword>
<evidence type="ECO:0000256" key="6">
    <source>
        <dbReference type="ARBA" id="ARBA00022525"/>
    </source>
</evidence>
<dbReference type="FunFam" id="3.40.630.10:FF:000029">
    <property type="entry name" value="Glutaminyl-peptide cyclotransferase"/>
    <property type="match status" value="1"/>
</dbReference>
<feature type="chain" id="PRO_5040496407" description="Glutaminyl-peptide cyclotransferase" evidence="13">
    <location>
        <begin position="21"/>
        <end position="353"/>
    </location>
</feature>
<evidence type="ECO:0000256" key="7">
    <source>
        <dbReference type="ARBA" id="ARBA00022679"/>
    </source>
</evidence>
<dbReference type="GO" id="GO:0016603">
    <property type="term" value="F:glutaminyl-peptide cyclotransferase activity"/>
    <property type="evidence" value="ECO:0007669"/>
    <property type="project" value="UniProtKB-EC"/>
</dbReference>
<name>A0A9P0GEV3_9CUCU</name>
<evidence type="ECO:0000313" key="15">
    <source>
        <dbReference type="EMBL" id="CAH1107255.1"/>
    </source>
</evidence>
<comment type="subcellular location">
    <subcellularLocation>
        <location evidence="2">Secreted</location>
    </subcellularLocation>
</comment>
<dbReference type="InterPro" id="IPR007484">
    <property type="entry name" value="Peptidase_M28"/>
</dbReference>
<evidence type="ECO:0000313" key="16">
    <source>
        <dbReference type="Proteomes" id="UP001153636"/>
    </source>
</evidence>
<gene>
    <name evidence="15" type="ORF">PSYICH_LOCUS7866</name>
</gene>
<evidence type="ECO:0000256" key="10">
    <source>
        <dbReference type="ARBA" id="ARBA00023157"/>
    </source>
</evidence>
<dbReference type="OrthoDB" id="3907302at2759"/>
<evidence type="ECO:0000256" key="4">
    <source>
        <dbReference type="ARBA" id="ARBA00012012"/>
    </source>
</evidence>
<dbReference type="InterPro" id="IPR040234">
    <property type="entry name" value="QC/QCL"/>
</dbReference>
<dbReference type="EC" id="2.3.2.5" evidence="4"/>
<dbReference type="GO" id="GO:0005576">
    <property type="term" value="C:extracellular region"/>
    <property type="evidence" value="ECO:0007669"/>
    <property type="project" value="UniProtKB-SubCell"/>
</dbReference>
<reference evidence="15" key="1">
    <citation type="submission" date="2022-01" db="EMBL/GenBank/DDBJ databases">
        <authorList>
            <person name="King R."/>
        </authorList>
    </citation>
    <scope>NUCLEOTIDE SEQUENCE</scope>
</reference>
<evidence type="ECO:0000256" key="9">
    <source>
        <dbReference type="ARBA" id="ARBA00022833"/>
    </source>
</evidence>
<keyword evidence="8" id="KW-0479">Metal-binding</keyword>
<dbReference type="InterPro" id="IPR037457">
    <property type="entry name" value="M28_QC"/>
</dbReference>
<organism evidence="15 16">
    <name type="scientific">Psylliodes chrysocephalus</name>
    <dbReference type="NCBI Taxonomy" id="3402493"/>
    <lineage>
        <taxon>Eukaryota</taxon>
        <taxon>Metazoa</taxon>
        <taxon>Ecdysozoa</taxon>
        <taxon>Arthropoda</taxon>
        <taxon>Hexapoda</taxon>
        <taxon>Insecta</taxon>
        <taxon>Pterygota</taxon>
        <taxon>Neoptera</taxon>
        <taxon>Endopterygota</taxon>
        <taxon>Coleoptera</taxon>
        <taxon>Polyphaga</taxon>
        <taxon>Cucujiformia</taxon>
        <taxon>Chrysomeloidea</taxon>
        <taxon>Chrysomelidae</taxon>
        <taxon>Galerucinae</taxon>
        <taxon>Alticini</taxon>
        <taxon>Psylliodes</taxon>
    </lineage>
</organism>
<dbReference type="PANTHER" id="PTHR12283">
    <property type="entry name" value="GLUTAMINYL-PEPTIDE CYCLOTRANSFERASE"/>
    <property type="match status" value="1"/>
</dbReference>
<dbReference type="SUPFAM" id="SSF53187">
    <property type="entry name" value="Zn-dependent exopeptidases"/>
    <property type="match status" value="1"/>
</dbReference>
<dbReference type="AlphaFoldDB" id="A0A9P0GEV3"/>
<keyword evidence="13" id="KW-0732">Signal</keyword>
<comment type="similarity">
    <text evidence="3">Belongs to the glutaminyl-peptide cyclotransferase family.</text>
</comment>
<dbReference type="PANTHER" id="PTHR12283:SF6">
    <property type="entry name" value="GLUTAMINYL-PEPTIDE CYCLOTRANSFERASE-RELATED"/>
    <property type="match status" value="1"/>
</dbReference>
<keyword evidence="9" id="KW-0862">Zinc</keyword>
<evidence type="ECO:0000256" key="12">
    <source>
        <dbReference type="ARBA" id="ARBA00057903"/>
    </source>
</evidence>
<dbReference type="Gene3D" id="3.40.630.10">
    <property type="entry name" value="Zn peptidases"/>
    <property type="match status" value="1"/>
</dbReference>
<evidence type="ECO:0000256" key="2">
    <source>
        <dbReference type="ARBA" id="ARBA00004613"/>
    </source>
</evidence>
<keyword evidence="11" id="KW-0012">Acyltransferase</keyword>
<evidence type="ECO:0000256" key="3">
    <source>
        <dbReference type="ARBA" id="ARBA00006014"/>
    </source>
</evidence>
<evidence type="ECO:0000259" key="14">
    <source>
        <dbReference type="Pfam" id="PF04389"/>
    </source>
</evidence>
<evidence type="ECO:0000256" key="5">
    <source>
        <dbReference type="ARBA" id="ARBA00016861"/>
    </source>
</evidence>
<evidence type="ECO:0000256" key="13">
    <source>
        <dbReference type="SAM" id="SignalP"/>
    </source>
</evidence>
<comment type="function">
    <text evidence="12">Acts as a glutaminyl-peptide cyclotransferase. Responsible for the biosynthesis of pyroglutamyl peptides. Might be more efficient in the conversion of tri and tetrapeptides in vitro. Might have a relative preference for substrates containing hydrophobic amino acids in vitro.</text>
</comment>
<feature type="signal peptide" evidence="13">
    <location>
        <begin position="1"/>
        <end position="20"/>
    </location>
</feature>
<protein>
    <recommendedName>
        <fullName evidence="5">Glutaminyl-peptide cyclotransferase</fullName>
        <ecNumber evidence="4">2.3.2.5</ecNumber>
    </recommendedName>
</protein>
<dbReference type="EMBL" id="OV651832">
    <property type="protein sequence ID" value="CAH1107255.1"/>
    <property type="molecule type" value="Genomic_DNA"/>
</dbReference>
<dbReference type="Proteomes" id="UP001153636">
    <property type="component" value="Chromosome 20"/>
</dbReference>
<dbReference type="Pfam" id="PF04389">
    <property type="entry name" value="Peptidase_M28"/>
    <property type="match status" value="1"/>
</dbReference>
<evidence type="ECO:0000256" key="11">
    <source>
        <dbReference type="ARBA" id="ARBA00023315"/>
    </source>
</evidence>
<accession>A0A9P0GEV3</accession>